<dbReference type="PROSITE" id="PS50893">
    <property type="entry name" value="ABC_TRANSPORTER_2"/>
    <property type="match status" value="1"/>
</dbReference>
<evidence type="ECO:0000313" key="5">
    <source>
        <dbReference type="EMBL" id="TQF16363.1"/>
    </source>
</evidence>
<keyword evidence="2" id="KW-0547">Nucleotide-binding</keyword>
<dbReference type="InterPro" id="IPR027417">
    <property type="entry name" value="P-loop_NTPase"/>
</dbReference>
<dbReference type="InterPro" id="IPR051120">
    <property type="entry name" value="ABC_AA/LPS_Transport"/>
</dbReference>
<evidence type="ECO:0000256" key="3">
    <source>
        <dbReference type="ARBA" id="ARBA00022840"/>
    </source>
</evidence>
<dbReference type="OrthoDB" id="9809450at2"/>
<dbReference type="GO" id="GO:1903805">
    <property type="term" value="P:L-valine import across plasma membrane"/>
    <property type="evidence" value="ECO:0007669"/>
    <property type="project" value="TreeGrafter"/>
</dbReference>
<dbReference type="RefSeq" id="WP_141642011.1">
    <property type="nucleotide sequence ID" value="NZ_VIFM01000025.1"/>
</dbReference>
<dbReference type="GO" id="GO:0005886">
    <property type="term" value="C:plasma membrane"/>
    <property type="evidence" value="ECO:0007669"/>
    <property type="project" value="TreeGrafter"/>
</dbReference>
<dbReference type="GO" id="GO:0015808">
    <property type="term" value="P:L-alanine transport"/>
    <property type="evidence" value="ECO:0007669"/>
    <property type="project" value="TreeGrafter"/>
</dbReference>
<dbReference type="GO" id="GO:0016887">
    <property type="term" value="F:ATP hydrolysis activity"/>
    <property type="evidence" value="ECO:0007669"/>
    <property type="project" value="InterPro"/>
</dbReference>
<sequence>MSANAQPVAPVAPATKSAALLRTDGVSIQFGGLKALTDFRLSIQQGDLQGLIGPNGAGKSTAFNVLTGVYQPSQGEVFVSGTKVNGRKPHQINLLGVARTFQNIRLFRALTALDNVKVACRAQTALHQSRMGVGAKLANAAHNYADWWKALLLTPSFQREERRLTAQAEHLLEVMGLSHRRDEEARNLPYGEQRRLEIARALGSQPRVLLLDEPAAGMNTREKADLMVLIRKLRDDFKLGVLVIEHDMKLVMGICEQITVLDHGETIARGAPAEVRSDRKVIEAYLGDSYLESHGGAA</sequence>
<dbReference type="InterPro" id="IPR003439">
    <property type="entry name" value="ABC_transporter-like_ATP-bd"/>
</dbReference>
<dbReference type="GO" id="GO:0042941">
    <property type="term" value="P:D-alanine transmembrane transport"/>
    <property type="evidence" value="ECO:0007669"/>
    <property type="project" value="TreeGrafter"/>
</dbReference>
<organism evidence="5 6">
    <name type="scientific">Myxococcus llanfairpwllgwyngyllgogerychwyrndrobwllllantysiliogogogochensis</name>
    <dbReference type="NCBI Taxonomy" id="2590453"/>
    <lineage>
        <taxon>Bacteria</taxon>
        <taxon>Pseudomonadati</taxon>
        <taxon>Myxococcota</taxon>
        <taxon>Myxococcia</taxon>
        <taxon>Myxococcales</taxon>
        <taxon>Cystobacterineae</taxon>
        <taxon>Myxococcaceae</taxon>
        <taxon>Myxococcus</taxon>
    </lineage>
</organism>
<dbReference type="Pfam" id="PF12399">
    <property type="entry name" value="BCA_ABC_TP_C"/>
    <property type="match status" value="1"/>
</dbReference>
<accession>A0A540X557</accession>
<dbReference type="AlphaFoldDB" id="A0A540X557"/>
<dbReference type="Proteomes" id="UP000315369">
    <property type="component" value="Unassembled WGS sequence"/>
</dbReference>
<dbReference type="Gene3D" id="3.40.50.300">
    <property type="entry name" value="P-loop containing nucleotide triphosphate hydrolases"/>
    <property type="match status" value="1"/>
</dbReference>
<dbReference type="GO" id="GO:1903806">
    <property type="term" value="P:L-isoleucine import across plasma membrane"/>
    <property type="evidence" value="ECO:0007669"/>
    <property type="project" value="TreeGrafter"/>
</dbReference>
<dbReference type="GO" id="GO:0015192">
    <property type="term" value="F:L-phenylalanine transmembrane transporter activity"/>
    <property type="evidence" value="ECO:0007669"/>
    <property type="project" value="TreeGrafter"/>
</dbReference>
<evidence type="ECO:0000256" key="1">
    <source>
        <dbReference type="ARBA" id="ARBA00022448"/>
    </source>
</evidence>
<evidence type="ECO:0000259" key="4">
    <source>
        <dbReference type="PROSITE" id="PS50893"/>
    </source>
</evidence>
<gene>
    <name evidence="5" type="ORF">FJV41_08955</name>
</gene>
<evidence type="ECO:0000256" key="2">
    <source>
        <dbReference type="ARBA" id="ARBA00022741"/>
    </source>
</evidence>
<dbReference type="GO" id="GO:0005524">
    <property type="term" value="F:ATP binding"/>
    <property type="evidence" value="ECO:0007669"/>
    <property type="project" value="UniProtKB-KW"/>
</dbReference>
<name>A0A540X557_9BACT</name>
<dbReference type="SMART" id="SM00382">
    <property type="entry name" value="AAA"/>
    <property type="match status" value="1"/>
</dbReference>
<keyword evidence="6" id="KW-1185">Reference proteome</keyword>
<keyword evidence="3 5" id="KW-0067">ATP-binding</keyword>
<evidence type="ECO:0000313" key="6">
    <source>
        <dbReference type="Proteomes" id="UP000315369"/>
    </source>
</evidence>
<dbReference type="PANTHER" id="PTHR45772:SF7">
    <property type="entry name" value="AMINO ACID ABC TRANSPORTER ATP-BINDING PROTEIN"/>
    <property type="match status" value="1"/>
</dbReference>
<dbReference type="InterPro" id="IPR003593">
    <property type="entry name" value="AAA+_ATPase"/>
</dbReference>
<dbReference type="GO" id="GO:0005304">
    <property type="term" value="F:L-valine transmembrane transporter activity"/>
    <property type="evidence" value="ECO:0007669"/>
    <property type="project" value="TreeGrafter"/>
</dbReference>
<dbReference type="EMBL" id="VIFM01000025">
    <property type="protein sequence ID" value="TQF16363.1"/>
    <property type="molecule type" value="Genomic_DNA"/>
</dbReference>
<protein>
    <submittedName>
        <fullName evidence="5">ABC transporter ATP-binding protein</fullName>
    </submittedName>
</protein>
<dbReference type="GO" id="GO:0015188">
    <property type="term" value="F:L-isoleucine transmembrane transporter activity"/>
    <property type="evidence" value="ECO:0007669"/>
    <property type="project" value="TreeGrafter"/>
</dbReference>
<dbReference type="SUPFAM" id="SSF52540">
    <property type="entry name" value="P-loop containing nucleoside triphosphate hydrolases"/>
    <property type="match status" value="1"/>
</dbReference>
<dbReference type="FunFam" id="3.40.50.300:FF:000421">
    <property type="entry name" value="Branched-chain amino acid ABC transporter ATP-binding protein"/>
    <property type="match status" value="1"/>
</dbReference>
<dbReference type="InterPro" id="IPR032823">
    <property type="entry name" value="BCA_ABC_TP_C"/>
</dbReference>
<keyword evidence="1" id="KW-0813">Transport</keyword>
<comment type="caution">
    <text evidence="5">The sequence shown here is derived from an EMBL/GenBank/DDBJ whole genome shotgun (WGS) entry which is preliminary data.</text>
</comment>
<proteinExistence type="predicted"/>
<dbReference type="PANTHER" id="PTHR45772">
    <property type="entry name" value="CONSERVED COMPONENT OF ABC TRANSPORTER FOR NATURAL AMINO ACIDS-RELATED"/>
    <property type="match status" value="1"/>
</dbReference>
<dbReference type="CDD" id="cd03219">
    <property type="entry name" value="ABC_Mj1267_LivG_branched"/>
    <property type="match status" value="1"/>
</dbReference>
<dbReference type="Pfam" id="PF00005">
    <property type="entry name" value="ABC_tran"/>
    <property type="match status" value="1"/>
</dbReference>
<feature type="domain" description="ABC transporter" evidence="4">
    <location>
        <begin position="21"/>
        <end position="288"/>
    </location>
</feature>
<reference evidence="5 6" key="1">
    <citation type="submission" date="2019-06" db="EMBL/GenBank/DDBJ databases">
        <authorList>
            <person name="Livingstone P."/>
            <person name="Whitworth D."/>
        </authorList>
    </citation>
    <scope>NUCLEOTIDE SEQUENCE [LARGE SCALE GENOMIC DNA]</scope>
    <source>
        <strain evidence="5 6">AM401</strain>
    </source>
</reference>